<dbReference type="Pfam" id="PF14199">
    <property type="entry name" value="DUF4317"/>
    <property type="match status" value="1"/>
</dbReference>
<accession>A0AAP4EWU9</accession>
<comment type="caution">
    <text evidence="1">The sequence shown here is derived from an EMBL/GenBank/DDBJ whole genome shotgun (WGS) entry which is preliminary data.</text>
</comment>
<sequence>MNKKEISEIKKQFTQERCTITRICGCYVDGEKERKAEMKEAFLSLPEEEMFKYFELFRKNLSGTLGKNLINMEFPLAAENEGSAHDLLMRLRESRLTDDILLDTFYDKILDSIDLEGSFLILLIHAVYDIPGKSTDGQKMFDASDEVYDYLLCTVCPVKLTKPGLCYNAERGAIENRIRDWLVEAPATGFLFPAFNDRSTDIHSLLFYSKDADLFQARLIEDVLRCTLPLPVTGQKETFNTLVEETLGEDCDFDTVRAIHERLAERLEETKDAAEPLTLSAPDMKRLLYESGADEERLSGFDDRYEEAAGKHTALLAANVTSTRKFEVRTPDVIIQVSPDKAALLETRIIDGRQCLVIPMDEHVEVNGICVHPKAE</sequence>
<organism evidence="1 2">
    <name type="scientific">Fusibacillus kribbianus</name>
    <dbReference type="NCBI Taxonomy" id="3044208"/>
    <lineage>
        <taxon>Bacteria</taxon>
        <taxon>Bacillati</taxon>
        <taxon>Bacillota</taxon>
        <taxon>Clostridia</taxon>
        <taxon>Lachnospirales</taxon>
        <taxon>Lachnospiraceae</taxon>
        <taxon>Fusibacillus</taxon>
    </lineage>
</organism>
<keyword evidence="2" id="KW-1185">Reference proteome</keyword>
<dbReference type="RefSeq" id="WP_283230373.1">
    <property type="nucleotide sequence ID" value="NZ_JASGBQ010000005.1"/>
</dbReference>
<dbReference type="Proteomes" id="UP001300383">
    <property type="component" value="Unassembled WGS sequence"/>
</dbReference>
<protein>
    <submittedName>
        <fullName evidence="1">DUF4317 domain-containing protein</fullName>
    </submittedName>
</protein>
<evidence type="ECO:0000313" key="2">
    <source>
        <dbReference type="Proteomes" id="UP001300383"/>
    </source>
</evidence>
<name>A0AAP4EWU9_9FIRM</name>
<dbReference type="EMBL" id="JASGBQ010000005">
    <property type="protein sequence ID" value="MDI9241869.1"/>
    <property type="molecule type" value="Genomic_DNA"/>
</dbReference>
<dbReference type="InterPro" id="IPR025466">
    <property type="entry name" value="DUF4317"/>
</dbReference>
<reference evidence="1 2" key="1">
    <citation type="submission" date="2023-05" db="EMBL/GenBank/DDBJ databases">
        <title>[ruminococcus] sp. nov., isolated from a pig farm feces dump.</title>
        <authorList>
            <person name="Chang Y.-H."/>
        </authorList>
    </citation>
    <scope>NUCLEOTIDE SEQUENCE [LARGE SCALE GENOMIC DNA]</scope>
    <source>
        <strain evidence="1 2">YH-rum2234</strain>
    </source>
</reference>
<gene>
    <name evidence="1" type="ORF">QJ036_05170</name>
</gene>
<proteinExistence type="predicted"/>
<evidence type="ECO:0000313" key="1">
    <source>
        <dbReference type="EMBL" id="MDI9241869.1"/>
    </source>
</evidence>
<dbReference type="AlphaFoldDB" id="A0AAP4EWU9"/>